<proteinExistence type="inferred from homology"/>
<name>A0ABV7GUI7_9RHOB</name>
<feature type="region of interest" description="Disordered" evidence="4">
    <location>
        <begin position="320"/>
        <end position="365"/>
    </location>
</feature>
<dbReference type="SUPFAM" id="SSF58104">
    <property type="entry name" value="Methyl-accepting chemotaxis protein (MCP) signaling domain"/>
    <property type="match status" value="1"/>
</dbReference>
<evidence type="ECO:0000256" key="4">
    <source>
        <dbReference type="SAM" id="MobiDB-lite"/>
    </source>
</evidence>
<dbReference type="Pfam" id="PF00015">
    <property type="entry name" value="MCPsignal"/>
    <property type="match status" value="1"/>
</dbReference>
<dbReference type="PROSITE" id="PS50885">
    <property type="entry name" value="HAMP"/>
    <property type="match status" value="2"/>
</dbReference>
<dbReference type="InterPro" id="IPR004089">
    <property type="entry name" value="MCPsignal_dom"/>
</dbReference>
<reference evidence="9" key="1">
    <citation type="journal article" date="2019" name="Int. J. Syst. Evol. Microbiol.">
        <title>The Global Catalogue of Microorganisms (GCM) 10K type strain sequencing project: providing services to taxonomists for standard genome sequencing and annotation.</title>
        <authorList>
            <consortium name="The Broad Institute Genomics Platform"/>
            <consortium name="The Broad Institute Genome Sequencing Center for Infectious Disease"/>
            <person name="Wu L."/>
            <person name="Ma J."/>
        </authorList>
    </citation>
    <scope>NUCLEOTIDE SEQUENCE [LARGE SCALE GENOMIC DNA]</scope>
    <source>
        <strain evidence="9">KCTC 52366</strain>
    </source>
</reference>
<dbReference type="SUPFAM" id="SSF158472">
    <property type="entry name" value="HAMP domain-like"/>
    <property type="match status" value="1"/>
</dbReference>
<feature type="domain" description="HAMP" evidence="7">
    <location>
        <begin position="260"/>
        <end position="313"/>
    </location>
</feature>
<dbReference type="InterPro" id="IPR051310">
    <property type="entry name" value="MCP_chemotaxis"/>
</dbReference>
<dbReference type="Gene3D" id="1.10.287.950">
    <property type="entry name" value="Methyl-accepting chemotaxis protein"/>
    <property type="match status" value="1"/>
</dbReference>
<dbReference type="Pfam" id="PF00672">
    <property type="entry name" value="HAMP"/>
    <property type="match status" value="1"/>
</dbReference>
<dbReference type="InterPro" id="IPR003660">
    <property type="entry name" value="HAMP_dom"/>
</dbReference>
<dbReference type="RefSeq" id="WP_275634452.1">
    <property type="nucleotide sequence ID" value="NZ_JARGYD010000009.1"/>
</dbReference>
<dbReference type="Gene3D" id="1.10.8.500">
    <property type="entry name" value="HAMP domain in histidine kinase"/>
    <property type="match status" value="1"/>
</dbReference>
<dbReference type="PRINTS" id="PR00260">
    <property type="entry name" value="CHEMTRNSDUCR"/>
</dbReference>
<dbReference type="PANTHER" id="PTHR43531">
    <property type="entry name" value="PROTEIN ICFG"/>
    <property type="match status" value="1"/>
</dbReference>
<accession>A0ABV7GUI7</accession>
<protein>
    <submittedName>
        <fullName evidence="8">Methyl-accepting chemotaxis protein</fullName>
    </submittedName>
</protein>
<evidence type="ECO:0000313" key="9">
    <source>
        <dbReference type="Proteomes" id="UP001595632"/>
    </source>
</evidence>
<keyword evidence="5" id="KW-0812">Transmembrane</keyword>
<dbReference type="PANTHER" id="PTHR43531:SF11">
    <property type="entry name" value="METHYL-ACCEPTING CHEMOTAXIS PROTEIN 3"/>
    <property type="match status" value="1"/>
</dbReference>
<dbReference type="CDD" id="cd11386">
    <property type="entry name" value="MCP_signal"/>
    <property type="match status" value="1"/>
</dbReference>
<evidence type="ECO:0000313" key="8">
    <source>
        <dbReference type="EMBL" id="MFC3144887.1"/>
    </source>
</evidence>
<dbReference type="SMART" id="SM00304">
    <property type="entry name" value="HAMP"/>
    <property type="match status" value="2"/>
</dbReference>
<gene>
    <name evidence="8" type="ORF">ACFOGP_19350</name>
</gene>
<comment type="similarity">
    <text evidence="2">Belongs to the methyl-accepting chemotaxis (MCP) protein family.</text>
</comment>
<dbReference type="CDD" id="cd06225">
    <property type="entry name" value="HAMP"/>
    <property type="match status" value="1"/>
</dbReference>
<dbReference type="InterPro" id="IPR004090">
    <property type="entry name" value="Chemotax_Me-accpt_rcpt"/>
</dbReference>
<evidence type="ECO:0000256" key="2">
    <source>
        <dbReference type="ARBA" id="ARBA00029447"/>
    </source>
</evidence>
<keyword evidence="1" id="KW-0145">Chemotaxis</keyword>
<feature type="transmembrane region" description="Helical" evidence="5">
    <location>
        <begin position="237"/>
        <end position="258"/>
    </location>
</feature>
<keyword evidence="3" id="KW-0807">Transducer</keyword>
<dbReference type="PROSITE" id="PS50111">
    <property type="entry name" value="CHEMOTAXIS_TRANSDUC_2"/>
    <property type="match status" value="1"/>
</dbReference>
<evidence type="ECO:0000256" key="3">
    <source>
        <dbReference type="PROSITE-ProRule" id="PRU00284"/>
    </source>
</evidence>
<keyword evidence="9" id="KW-1185">Reference proteome</keyword>
<keyword evidence="5" id="KW-1133">Transmembrane helix</keyword>
<organism evidence="8 9">
    <name type="scientific">Psychromarinibacter halotolerans</name>
    <dbReference type="NCBI Taxonomy" id="1775175"/>
    <lineage>
        <taxon>Bacteria</taxon>
        <taxon>Pseudomonadati</taxon>
        <taxon>Pseudomonadota</taxon>
        <taxon>Alphaproteobacteria</taxon>
        <taxon>Rhodobacterales</taxon>
        <taxon>Paracoccaceae</taxon>
        <taxon>Psychromarinibacter</taxon>
    </lineage>
</organism>
<comment type="caution">
    <text evidence="8">The sequence shown here is derived from an EMBL/GenBank/DDBJ whole genome shotgun (WGS) entry which is preliminary data.</text>
</comment>
<dbReference type="SMART" id="SM00283">
    <property type="entry name" value="MA"/>
    <property type="match status" value="1"/>
</dbReference>
<sequence>MTADDTVTEAEPRRTVFGLAARIMAWVVGPIFFLAILNAVTIDLSSRRAAASFERQDATMRTAETVSQISAQMTGALLDINTSLAALLDLRAANIAAKRFEPQAEIALRTRLRSAIRAYFGAVMRLSSALEQADLADDRLDAALNLLSRKAAEMERIMSLYIVSNSRTLRLSRDGNFDNASNNFRFEEQIHVAAIRRSLEAASLKFTEVTETTGMLLGAASRAAAADDQRAEARGRLVAFAMLAAIALIATLGAVVSVRRSILRPLKRLNGQMVAIAGGTLDTSLPDTDRHDELGAMARSVEVFRENAIEKLRLQEEERRAQAAAQEAERERLAEDAAREEEERRREDADAERARQDQAERDAARRIAEQERQARLAEQGRVVTELADALGRLAAGDLSHGIDAELAEGYDTLRVDFNAAVAQLTDTMGHILLSTETIRNEVDQISGASDSLAQRTESQAASLQETSAALEVLTAAMKSAADSSAEVDTFVREARDTAENSKEAVTRMVGAMEGISRSSQETGRIVNLIDDIAFQTNLLALNAGVEAARAGEAGRGFAVVASEVRALAQRASEAAQDITALIARSDEQVRAGTGFVDEVQTALVGIVTTVGSVAERVSGITVKMSGQSETLGGINAAVAQLDQLTQKNAAMFEETTAATRLLVSECETLGHAVGRFTLPDDPEDLRGAA</sequence>
<evidence type="ECO:0000256" key="5">
    <source>
        <dbReference type="SAM" id="Phobius"/>
    </source>
</evidence>
<evidence type="ECO:0000259" key="6">
    <source>
        <dbReference type="PROSITE" id="PS50111"/>
    </source>
</evidence>
<dbReference type="EMBL" id="JBHRTB010000010">
    <property type="protein sequence ID" value="MFC3144887.1"/>
    <property type="molecule type" value="Genomic_DNA"/>
</dbReference>
<dbReference type="Proteomes" id="UP001595632">
    <property type="component" value="Unassembled WGS sequence"/>
</dbReference>
<keyword evidence="5" id="KW-0472">Membrane</keyword>
<feature type="transmembrane region" description="Helical" evidence="5">
    <location>
        <begin position="20"/>
        <end position="40"/>
    </location>
</feature>
<evidence type="ECO:0000259" key="7">
    <source>
        <dbReference type="PROSITE" id="PS50885"/>
    </source>
</evidence>
<feature type="domain" description="HAMP" evidence="7">
    <location>
        <begin position="377"/>
        <end position="429"/>
    </location>
</feature>
<feature type="domain" description="Methyl-accepting transducer" evidence="6">
    <location>
        <begin position="434"/>
        <end position="663"/>
    </location>
</feature>
<evidence type="ECO:0000256" key="1">
    <source>
        <dbReference type="ARBA" id="ARBA00022500"/>
    </source>
</evidence>